<evidence type="ECO:0000256" key="1">
    <source>
        <dbReference type="SAM" id="MobiDB-lite"/>
    </source>
</evidence>
<feature type="compositionally biased region" description="Basic and acidic residues" evidence="1">
    <location>
        <begin position="197"/>
        <end position="207"/>
    </location>
</feature>
<feature type="region of interest" description="Disordered" evidence="1">
    <location>
        <begin position="182"/>
        <end position="241"/>
    </location>
</feature>
<gene>
    <name evidence="2" type="ORF">QE152_g37107</name>
</gene>
<comment type="caution">
    <text evidence="2">The sequence shown here is derived from an EMBL/GenBank/DDBJ whole genome shotgun (WGS) entry which is preliminary data.</text>
</comment>
<protein>
    <submittedName>
        <fullName evidence="2">Uncharacterized protein</fullName>
    </submittedName>
</protein>
<keyword evidence="3" id="KW-1185">Reference proteome</keyword>
<name>A0AAW1IBN9_POPJA</name>
<organism evidence="2 3">
    <name type="scientific">Popillia japonica</name>
    <name type="common">Japanese beetle</name>
    <dbReference type="NCBI Taxonomy" id="7064"/>
    <lineage>
        <taxon>Eukaryota</taxon>
        <taxon>Metazoa</taxon>
        <taxon>Ecdysozoa</taxon>
        <taxon>Arthropoda</taxon>
        <taxon>Hexapoda</taxon>
        <taxon>Insecta</taxon>
        <taxon>Pterygota</taxon>
        <taxon>Neoptera</taxon>
        <taxon>Endopterygota</taxon>
        <taxon>Coleoptera</taxon>
        <taxon>Polyphaga</taxon>
        <taxon>Scarabaeiformia</taxon>
        <taxon>Scarabaeidae</taxon>
        <taxon>Rutelinae</taxon>
        <taxon>Popillia</taxon>
    </lineage>
</organism>
<reference evidence="2 3" key="1">
    <citation type="journal article" date="2024" name="BMC Genomics">
        <title>De novo assembly and annotation of Popillia japonica's genome with initial clues to its potential as an invasive pest.</title>
        <authorList>
            <person name="Cucini C."/>
            <person name="Boschi S."/>
            <person name="Funari R."/>
            <person name="Cardaioli E."/>
            <person name="Iannotti N."/>
            <person name="Marturano G."/>
            <person name="Paoli F."/>
            <person name="Bruttini M."/>
            <person name="Carapelli A."/>
            <person name="Frati F."/>
            <person name="Nardi F."/>
        </authorList>
    </citation>
    <scope>NUCLEOTIDE SEQUENCE [LARGE SCALE GENOMIC DNA]</scope>
    <source>
        <strain evidence="2">DMR45628</strain>
    </source>
</reference>
<sequence length="378" mass="43559">MSNAPEDSIVYSNQYHTWSSLLHLSPEEINERLQVYMFNLLKCEDRQPELKPFYGIYEYFPKSTQLDDTVLINREPRSEGYDLSKNLYEEYDESKFKWQENLEPGLFLQKFNRYRQHFKCMDHEYIPFLDSIIVRFHDKCDKFGISTETWSKCKRIGHVASKCPTNSDNSVRMETMDVSLVPLPDSPCPSIPSSGRELQELSTKENTDTSDIAPPSKKRQAEPSTPTESEPRALLVEESNSQCPKVVDTDRFLKPISKKKKPEHAPDSDILYSEFKDIFSDRVEVIDFHNFCNFLEEVKGKQDTLAVARSYTNDIGSLIELLIRIVRVVKTSNLKSRIKRLTKKLKNGIDPAMYQGTFSQDDIGSLSSQGDVSDISEC</sequence>
<dbReference type="AlphaFoldDB" id="A0AAW1IBN9"/>
<dbReference type="EMBL" id="JASPKY010000698">
    <property type="protein sequence ID" value="KAK9686555.1"/>
    <property type="molecule type" value="Genomic_DNA"/>
</dbReference>
<evidence type="ECO:0000313" key="3">
    <source>
        <dbReference type="Proteomes" id="UP001458880"/>
    </source>
</evidence>
<evidence type="ECO:0000313" key="2">
    <source>
        <dbReference type="EMBL" id="KAK9686555.1"/>
    </source>
</evidence>
<proteinExistence type="predicted"/>
<accession>A0AAW1IBN9</accession>
<dbReference type="Proteomes" id="UP001458880">
    <property type="component" value="Unassembled WGS sequence"/>
</dbReference>